<comment type="similarity">
    <text evidence="1">Belongs to the universal ribosomal protein uS19 family.</text>
</comment>
<dbReference type="PROSITE" id="PS00323">
    <property type="entry name" value="RIBOSOMAL_S19"/>
    <property type="match status" value="1"/>
</dbReference>
<dbReference type="AlphaFoldDB" id="A0A8S1K4G0"/>
<reference evidence="4" key="1">
    <citation type="submission" date="2021-01" db="EMBL/GenBank/DDBJ databases">
        <authorList>
            <consortium name="Genoscope - CEA"/>
            <person name="William W."/>
        </authorList>
    </citation>
    <scope>NUCLEOTIDE SEQUENCE</scope>
</reference>
<dbReference type="OrthoDB" id="295284at2759"/>
<dbReference type="NCBIfam" id="NF003121">
    <property type="entry name" value="PRK04038.1"/>
    <property type="match status" value="1"/>
</dbReference>
<dbReference type="GO" id="GO:0003735">
    <property type="term" value="F:structural constituent of ribosome"/>
    <property type="evidence" value="ECO:0007669"/>
    <property type="project" value="InterPro"/>
</dbReference>
<dbReference type="GO" id="GO:0006412">
    <property type="term" value="P:translation"/>
    <property type="evidence" value="ECO:0007669"/>
    <property type="project" value="InterPro"/>
</dbReference>
<evidence type="ECO:0000313" key="4">
    <source>
        <dbReference type="EMBL" id="CAD8050189.1"/>
    </source>
</evidence>
<keyword evidence="2" id="KW-0689">Ribosomal protein</keyword>
<dbReference type="Proteomes" id="UP000692954">
    <property type="component" value="Unassembled WGS sequence"/>
</dbReference>
<gene>
    <name evidence="4" type="ORF">PSON_ATCC_30995.1.T0040518</name>
</gene>
<dbReference type="PANTHER" id="PTHR11880">
    <property type="entry name" value="RIBOSOMAL PROTEIN S19P FAMILY MEMBER"/>
    <property type="match status" value="1"/>
</dbReference>
<dbReference type="GO" id="GO:0000028">
    <property type="term" value="P:ribosomal small subunit assembly"/>
    <property type="evidence" value="ECO:0007669"/>
    <property type="project" value="TreeGrafter"/>
</dbReference>
<dbReference type="EMBL" id="CAJJDN010000004">
    <property type="protein sequence ID" value="CAD8050189.1"/>
    <property type="molecule type" value="Genomic_DNA"/>
</dbReference>
<dbReference type="GO" id="GO:0003723">
    <property type="term" value="F:RNA binding"/>
    <property type="evidence" value="ECO:0007669"/>
    <property type="project" value="InterPro"/>
</dbReference>
<dbReference type="InterPro" id="IPR002222">
    <property type="entry name" value="Ribosomal_uS19"/>
</dbReference>
<dbReference type="GO" id="GO:0022627">
    <property type="term" value="C:cytosolic small ribosomal subunit"/>
    <property type="evidence" value="ECO:0007669"/>
    <property type="project" value="TreeGrafter"/>
</dbReference>
<evidence type="ECO:0000256" key="2">
    <source>
        <dbReference type="ARBA" id="ARBA00022980"/>
    </source>
</evidence>
<dbReference type="PIRSF" id="PIRSF002144">
    <property type="entry name" value="Ribosomal_S19"/>
    <property type="match status" value="1"/>
</dbReference>
<dbReference type="HAMAP" id="MF_00531">
    <property type="entry name" value="Ribosomal_uS19"/>
    <property type="match status" value="1"/>
</dbReference>
<evidence type="ECO:0000256" key="1">
    <source>
        <dbReference type="ARBA" id="ARBA00007345"/>
    </source>
</evidence>
<name>A0A8S1K4G0_9CILI</name>
<organism evidence="4 5">
    <name type="scientific">Paramecium sonneborni</name>
    <dbReference type="NCBI Taxonomy" id="65129"/>
    <lineage>
        <taxon>Eukaryota</taxon>
        <taxon>Sar</taxon>
        <taxon>Alveolata</taxon>
        <taxon>Ciliophora</taxon>
        <taxon>Intramacronucleata</taxon>
        <taxon>Oligohymenophorea</taxon>
        <taxon>Peniculida</taxon>
        <taxon>Parameciidae</taxon>
        <taxon>Paramecium</taxon>
    </lineage>
</organism>
<sequence length="146" mass="16830">MAEQTQEKQFKGVKKFTYRGLQLEELVKLPMDKLVEQFRARQRRRISNQGEKVHAFQNLMKKIRKSKKETLPGEKPKPVKTHQRNTIVVPEMVGSIVGVYNGRQFSNVEIKFDMIGRYLGEFSLTYKPTRHGKPGVGATKGSQHTD</sequence>
<accession>A0A8S1K4G0</accession>
<dbReference type="FunFam" id="3.30.860.10:FF:000002">
    <property type="entry name" value="40S ribosomal protein S15"/>
    <property type="match status" value="1"/>
</dbReference>
<dbReference type="NCBIfam" id="TIGR01025">
    <property type="entry name" value="uS19_arch"/>
    <property type="match status" value="1"/>
</dbReference>
<proteinExistence type="inferred from homology"/>
<protein>
    <recommendedName>
        <fullName evidence="6">40S ribosomal protein S15</fullName>
    </recommendedName>
</protein>
<keyword evidence="5" id="KW-1185">Reference proteome</keyword>
<keyword evidence="3" id="KW-0687">Ribonucleoprotein</keyword>
<evidence type="ECO:0000313" key="5">
    <source>
        <dbReference type="Proteomes" id="UP000692954"/>
    </source>
</evidence>
<evidence type="ECO:0008006" key="6">
    <source>
        <dbReference type="Google" id="ProtNLM"/>
    </source>
</evidence>
<dbReference type="InterPro" id="IPR020934">
    <property type="entry name" value="Ribosomal_uS19_CS"/>
</dbReference>
<dbReference type="PANTHER" id="PTHR11880:SF2">
    <property type="entry name" value="SMALL RIBOSOMAL SUBUNIT PROTEIN US19"/>
    <property type="match status" value="1"/>
</dbReference>
<dbReference type="InterPro" id="IPR005713">
    <property type="entry name" value="Ribosomal_uS19_euk/arc"/>
</dbReference>
<comment type="caution">
    <text evidence="4">The sequence shown here is derived from an EMBL/GenBank/DDBJ whole genome shotgun (WGS) entry which is preliminary data.</text>
</comment>
<dbReference type="Pfam" id="PF00203">
    <property type="entry name" value="Ribosomal_S19"/>
    <property type="match status" value="1"/>
</dbReference>
<evidence type="ECO:0000256" key="3">
    <source>
        <dbReference type="ARBA" id="ARBA00023274"/>
    </source>
</evidence>